<keyword evidence="3" id="KW-1185">Reference proteome</keyword>
<keyword evidence="1" id="KW-0812">Transmembrane</keyword>
<comment type="caution">
    <text evidence="2">The sequence shown here is derived from an EMBL/GenBank/DDBJ whole genome shotgun (WGS) entry which is preliminary data.</text>
</comment>
<evidence type="ECO:0008006" key="4">
    <source>
        <dbReference type="Google" id="ProtNLM"/>
    </source>
</evidence>
<evidence type="ECO:0000313" key="3">
    <source>
        <dbReference type="Proteomes" id="UP000321938"/>
    </source>
</evidence>
<dbReference type="STRING" id="1123037.GCA_000425305_00782"/>
<dbReference type="Proteomes" id="UP000321938">
    <property type="component" value="Unassembled WGS sequence"/>
</dbReference>
<keyword evidence="1" id="KW-0472">Membrane</keyword>
<gene>
    <name evidence="2" type="ORF">ES692_02110</name>
</gene>
<sequence length="140" mass="16296">MKDITLSKERFLNAITFSILLVLIVFVLVVADYAIVYPAYKSIVNYMSFFSLVTLITMSRRVSIVNGEIVKGIHVFVFVFKKERFPLAEIDDVMLNQNDDLYYEIVAKSKKHSDFIISKFPNKNPARKQLELIKRQIEIE</sequence>
<protein>
    <recommendedName>
        <fullName evidence="4">PH domain-containing protein</fullName>
    </recommendedName>
</protein>
<reference evidence="2 3" key="1">
    <citation type="submission" date="2019-08" db="EMBL/GenBank/DDBJ databases">
        <title>Genome of Psychroserpens burtonensis ACAM 167.</title>
        <authorList>
            <person name="Bowman J.P."/>
        </authorList>
    </citation>
    <scope>NUCLEOTIDE SEQUENCE [LARGE SCALE GENOMIC DNA]</scope>
    <source>
        <strain evidence="2 3">ACAM 167</strain>
    </source>
</reference>
<organism evidence="2 3">
    <name type="scientific">Psychroserpens burtonensis</name>
    <dbReference type="NCBI Taxonomy" id="49278"/>
    <lineage>
        <taxon>Bacteria</taxon>
        <taxon>Pseudomonadati</taxon>
        <taxon>Bacteroidota</taxon>
        <taxon>Flavobacteriia</taxon>
        <taxon>Flavobacteriales</taxon>
        <taxon>Flavobacteriaceae</taxon>
        <taxon>Psychroserpens</taxon>
    </lineage>
</organism>
<accession>A0A5C7BIA2</accession>
<dbReference type="EMBL" id="VOSB01000003">
    <property type="protein sequence ID" value="TXE19569.1"/>
    <property type="molecule type" value="Genomic_DNA"/>
</dbReference>
<evidence type="ECO:0000256" key="1">
    <source>
        <dbReference type="SAM" id="Phobius"/>
    </source>
</evidence>
<dbReference type="RefSeq" id="WP_028873456.1">
    <property type="nucleotide sequence ID" value="NZ_VOSB01000003.1"/>
</dbReference>
<keyword evidence="1" id="KW-1133">Transmembrane helix</keyword>
<feature type="transmembrane region" description="Helical" evidence="1">
    <location>
        <begin position="12"/>
        <end position="37"/>
    </location>
</feature>
<name>A0A5C7BIA2_9FLAO</name>
<evidence type="ECO:0000313" key="2">
    <source>
        <dbReference type="EMBL" id="TXE19569.1"/>
    </source>
</evidence>
<proteinExistence type="predicted"/>
<dbReference type="AlphaFoldDB" id="A0A5C7BIA2"/>